<evidence type="ECO:0000313" key="2">
    <source>
        <dbReference type="Proteomes" id="UP000838756"/>
    </source>
</evidence>
<accession>A0A8S4QL77</accession>
<comment type="caution">
    <text evidence="1">The sequence shown here is derived from an EMBL/GenBank/DDBJ whole genome shotgun (WGS) entry which is preliminary data.</text>
</comment>
<dbReference type="Proteomes" id="UP000838756">
    <property type="component" value="Unassembled WGS sequence"/>
</dbReference>
<keyword evidence="2" id="KW-1185">Reference proteome</keyword>
<dbReference type="OrthoDB" id="10568879at2759"/>
<protein>
    <submittedName>
        <fullName evidence="1">Jg2108 protein</fullName>
    </submittedName>
</protein>
<organism evidence="1 2">
    <name type="scientific">Pararge aegeria aegeria</name>
    <dbReference type="NCBI Taxonomy" id="348720"/>
    <lineage>
        <taxon>Eukaryota</taxon>
        <taxon>Metazoa</taxon>
        <taxon>Ecdysozoa</taxon>
        <taxon>Arthropoda</taxon>
        <taxon>Hexapoda</taxon>
        <taxon>Insecta</taxon>
        <taxon>Pterygota</taxon>
        <taxon>Neoptera</taxon>
        <taxon>Endopterygota</taxon>
        <taxon>Lepidoptera</taxon>
        <taxon>Glossata</taxon>
        <taxon>Ditrysia</taxon>
        <taxon>Papilionoidea</taxon>
        <taxon>Nymphalidae</taxon>
        <taxon>Satyrinae</taxon>
        <taxon>Satyrini</taxon>
        <taxon>Parargina</taxon>
        <taxon>Pararge</taxon>
    </lineage>
</organism>
<sequence length="167" mass="19213">MPLNNAEKCKNYRKRKKEATLKIKKATLTSAERSRMYRLRKKQLAQGIQSSVNEVMYTPSTSNSRMTFEPLPQPVTTKELLHQAHKQSVNTDCLIVPKKEISEELSDNILHVNTEAPLEFNVQLVKPIKTELILSENMVQLREQGSTRVEAIQNPHLSIQHNLPKMR</sequence>
<dbReference type="EMBL" id="CAKXAJ010013891">
    <property type="protein sequence ID" value="CAH2216070.1"/>
    <property type="molecule type" value="Genomic_DNA"/>
</dbReference>
<name>A0A8S4QL77_9NEOP</name>
<evidence type="ECO:0000313" key="1">
    <source>
        <dbReference type="EMBL" id="CAH2216070.1"/>
    </source>
</evidence>
<reference evidence="1" key="1">
    <citation type="submission" date="2022-03" db="EMBL/GenBank/DDBJ databases">
        <authorList>
            <person name="Lindestad O."/>
        </authorList>
    </citation>
    <scope>NUCLEOTIDE SEQUENCE</scope>
</reference>
<dbReference type="AlphaFoldDB" id="A0A8S4QL77"/>
<gene>
    <name evidence="1" type="primary">jg2108</name>
    <name evidence="1" type="ORF">PAEG_LOCUS4139</name>
</gene>
<feature type="non-terminal residue" evidence="1">
    <location>
        <position position="167"/>
    </location>
</feature>
<proteinExistence type="predicted"/>